<evidence type="ECO:0000256" key="1">
    <source>
        <dbReference type="SAM" id="Phobius"/>
    </source>
</evidence>
<dbReference type="Pfam" id="PF19762">
    <property type="entry name" value="DUF6249"/>
    <property type="match status" value="1"/>
</dbReference>
<feature type="transmembrane region" description="Helical" evidence="1">
    <location>
        <begin position="12"/>
        <end position="34"/>
    </location>
</feature>
<feature type="transmembrane region" description="Helical" evidence="1">
    <location>
        <begin position="109"/>
        <end position="129"/>
    </location>
</feature>
<keyword evidence="4" id="KW-1185">Reference proteome</keyword>
<keyword evidence="1" id="KW-0812">Transmembrane</keyword>
<keyword evidence="1" id="KW-0472">Membrane</keyword>
<dbReference type="RefSeq" id="WP_341425364.1">
    <property type="nucleotide sequence ID" value="NZ_JBBUTG010000004.1"/>
</dbReference>
<dbReference type="InterPro" id="IPR046216">
    <property type="entry name" value="DUF6249"/>
</dbReference>
<sequence>MNNDVAELRHIMPFLIPIVAIVMGIGIAMLALWVDYRKKRDIFELHHKERLLAIERGMEVPPLPDAFFSKGVREARSLGTADFLRRGLIWLLVGLGVGAALAINRSIESATWALIPIGFGLANLIFYSLESRRPTPRVE</sequence>
<gene>
    <name evidence="3" type="ORF">AACH06_09250</name>
</gene>
<organism evidence="3 4">
    <name type="scientific">Ideonella lacteola</name>
    <dbReference type="NCBI Taxonomy" id="2984193"/>
    <lineage>
        <taxon>Bacteria</taxon>
        <taxon>Pseudomonadati</taxon>
        <taxon>Pseudomonadota</taxon>
        <taxon>Betaproteobacteria</taxon>
        <taxon>Burkholderiales</taxon>
        <taxon>Sphaerotilaceae</taxon>
        <taxon>Ideonella</taxon>
    </lineage>
</organism>
<evidence type="ECO:0000313" key="4">
    <source>
        <dbReference type="Proteomes" id="UP001371218"/>
    </source>
</evidence>
<dbReference type="Proteomes" id="UP001371218">
    <property type="component" value="Unassembled WGS sequence"/>
</dbReference>
<name>A0ABU9BM05_9BURK</name>
<keyword evidence="1" id="KW-1133">Transmembrane helix</keyword>
<feature type="domain" description="DUF6249" evidence="2">
    <location>
        <begin position="18"/>
        <end position="130"/>
    </location>
</feature>
<reference evidence="3 4" key="1">
    <citation type="submission" date="2024-04" db="EMBL/GenBank/DDBJ databases">
        <title>Novel species of the genus Ideonella isolated from streams.</title>
        <authorList>
            <person name="Lu H."/>
        </authorList>
    </citation>
    <scope>NUCLEOTIDE SEQUENCE [LARGE SCALE GENOMIC DNA]</scope>
    <source>
        <strain evidence="3 4">DXS29W</strain>
    </source>
</reference>
<feature type="transmembrane region" description="Helical" evidence="1">
    <location>
        <begin position="83"/>
        <end position="103"/>
    </location>
</feature>
<accession>A0ABU9BM05</accession>
<proteinExistence type="predicted"/>
<dbReference type="EMBL" id="JBBUTG010000004">
    <property type="protein sequence ID" value="MEK8030999.1"/>
    <property type="molecule type" value="Genomic_DNA"/>
</dbReference>
<comment type="caution">
    <text evidence="3">The sequence shown here is derived from an EMBL/GenBank/DDBJ whole genome shotgun (WGS) entry which is preliminary data.</text>
</comment>
<protein>
    <submittedName>
        <fullName evidence="3">DUF6249 domain-containing protein</fullName>
    </submittedName>
</protein>
<evidence type="ECO:0000313" key="3">
    <source>
        <dbReference type="EMBL" id="MEK8030999.1"/>
    </source>
</evidence>
<evidence type="ECO:0000259" key="2">
    <source>
        <dbReference type="Pfam" id="PF19762"/>
    </source>
</evidence>